<comment type="catalytic activity">
    <reaction evidence="6">
        <text>a purine 2'-deoxy-D-ribonucleoside + phosphate = a purine nucleobase + 2-deoxy-alpha-D-ribose 1-phosphate</text>
        <dbReference type="Rhea" id="RHEA:36431"/>
        <dbReference type="ChEBI" id="CHEBI:26386"/>
        <dbReference type="ChEBI" id="CHEBI:43474"/>
        <dbReference type="ChEBI" id="CHEBI:57259"/>
        <dbReference type="ChEBI" id="CHEBI:142361"/>
        <dbReference type="EC" id="2.4.2.1"/>
    </reaction>
</comment>
<evidence type="ECO:0000256" key="7">
    <source>
        <dbReference type="PIRNR" id="PIRNR000477"/>
    </source>
</evidence>
<feature type="binding site" evidence="8">
    <location>
        <position position="76"/>
    </location>
    <ligand>
        <name>phosphate</name>
        <dbReference type="ChEBI" id="CHEBI:43474"/>
    </ligand>
</feature>
<evidence type="ECO:0000313" key="11">
    <source>
        <dbReference type="Proteomes" id="UP000198891"/>
    </source>
</evidence>
<feature type="binding site" evidence="8">
    <location>
        <position position="129"/>
    </location>
    <ligand>
        <name>phosphate</name>
        <dbReference type="ChEBI" id="CHEBI:43474"/>
    </ligand>
</feature>
<comment type="function">
    <text evidence="1">The purine nucleoside phosphorylases catalyze the phosphorolytic breakdown of the N-glycosidic bond in the beta-(deoxy)ribonucleoside molecules, with the formation of the corresponding free purine bases and pentose-1-phosphate. Cleaves guanosine, inosine, 2'-deoxyguanosine and 2'-deoxyinosine.</text>
</comment>
<dbReference type="InterPro" id="IPR011268">
    <property type="entry name" value="Purine_phosphorylase"/>
</dbReference>
<dbReference type="GO" id="GO:0009116">
    <property type="term" value="P:nucleoside metabolic process"/>
    <property type="evidence" value="ECO:0007669"/>
    <property type="project" value="InterPro"/>
</dbReference>
<protein>
    <recommendedName>
        <fullName evidence="7">Purine nucleoside phosphorylase</fullName>
        <ecNumber evidence="7">2.4.2.1</ecNumber>
    </recommendedName>
    <alternativeName>
        <fullName evidence="7">Inosine-guanosine phosphorylase</fullName>
    </alternativeName>
</protein>
<comment type="similarity">
    <text evidence="3 7">Belongs to the PNP/MTAP phosphorylase family.</text>
</comment>
<dbReference type="NCBIfam" id="NF006054">
    <property type="entry name" value="PRK08202.1"/>
    <property type="match status" value="1"/>
</dbReference>
<evidence type="ECO:0000256" key="3">
    <source>
        <dbReference type="ARBA" id="ARBA00006751"/>
    </source>
</evidence>
<feature type="binding site" evidence="8">
    <location>
        <position position="240"/>
    </location>
    <ligand>
        <name>a purine D-ribonucleoside</name>
        <dbReference type="ChEBI" id="CHEBI:142355"/>
    </ligand>
</feature>
<dbReference type="PIRSF" id="PIRSF000477">
    <property type="entry name" value="PurNPase"/>
    <property type="match status" value="1"/>
</dbReference>
<dbReference type="InterPro" id="IPR035994">
    <property type="entry name" value="Nucleoside_phosphorylase_sf"/>
</dbReference>
<dbReference type="Pfam" id="PF01048">
    <property type="entry name" value="PNP_UDP_1"/>
    <property type="match status" value="1"/>
</dbReference>
<evidence type="ECO:0000256" key="4">
    <source>
        <dbReference type="ARBA" id="ARBA00022676"/>
    </source>
</evidence>
<sequence length="277" mass="28756">MATPAQNPLDLPATDPFEVAREAAAQIAELTGVARHDVALTLGSGWGKAADLLGETIATVPATEVVGFGEPAVPGHVGSLRSIRLPTGKHALVIGARTHYYEGHGVRRVVHSVRTAAATGASVMVLTNGAGGIKETWTPGTPVLISDHINLTADSPLEGATFIDLTDLYSSRLRDVARGVDPSLDEGVYVQFRGPHYETPAEVQMAKTIGGHIVGMSTALEAIAAREAGMEIIGFSLITNLAAGIQKTPLSHAEVIEAGRNAEGVIGDLLARVVTAL</sequence>
<dbReference type="AlphaFoldDB" id="A0A1H3SS82"/>
<feature type="binding site" evidence="8">
    <location>
        <position position="198"/>
    </location>
    <ligand>
        <name>a purine D-ribonucleoside</name>
        <dbReference type="ChEBI" id="CHEBI:142355"/>
    </ligand>
</feature>
<dbReference type="EMBL" id="FNPZ01000004">
    <property type="protein sequence ID" value="SDZ40822.1"/>
    <property type="molecule type" value="Genomic_DNA"/>
</dbReference>
<proteinExistence type="inferred from homology"/>
<dbReference type="OrthoDB" id="1523230at2"/>
<dbReference type="CDD" id="cd09009">
    <property type="entry name" value="PNP-EcPNPII_like"/>
    <property type="match status" value="1"/>
</dbReference>
<evidence type="ECO:0000256" key="6">
    <source>
        <dbReference type="ARBA" id="ARBA00048556"/>
    </source>
</evidence>
<dbReference type="GO" id="GO:0004731">
    <property type="term" value="F:purine-nucleoside phosphorylase activity"/>
    <property type="evidence" value="ECO:0007669"/>
    <property type="project" value="UniProtKB-EC"/>
</dbReference>
<dbReference type="InterPro" id="IPR000845">
    <property type="entry name" value="Nucleoside_phosphorylase_d"/>
</dbReference>
<keyword evidence="4 7" id="KW-0328">Glycosyltransferase</keyword>
<dbReference type="PANTHER" id="PTHR11904:SF9">
    <property type="entry name" value="PURINE NUCLEOSIDE PHOSPHORYLASE-RELATED"/>
    <property type="match status" value="1"/>
</dbReference>
<gene>
    <name evidence="10" type="ORF">SAMN05216554_3645</name>
</gene>
<evidence type="ECO:0000256" key="2">
    <source>
        <dbReference type="ARBA" id="ARBA00005058"/>
    </source>
</evidence>
<evidence type="ECO:0000256" key="5">
    <source>
        <dbReference type="ARBA" id="ARBA00022679"/>
    </source>
</evidence>
<reference evidence="10 11" key="1">
    <citation type="submission" date="2016-10" db="EMBL/GenBank/DDBJ databases">
        <authorList>
            <person name="de Groot N.N."/>
        </authorList>
    </citation>
    <scope>NUCLEOTIDE SEQUENCE [LARGE SCALE GENOMIC DNA]</scope>
    <source>
        <strain evidence="10 11">CGMCC 4.3491</strain>
    </source>
</reference>
<dbReference type="GO" id="GO:0005737">
    <property type="term" value="C:cytoplasm"/>
    <property type="evidence" value="ECO:0007669"/>
    <property type="project" value="TreeGrafter"/>
</dbReference>
<feature type="binding site" evidence="8">
    <location>
        <position position="44"/>
    </location>
    <ligand>
        <name>phosphate</name>
        <dbReference type="ChEBI" id="CHEBI:43474"/>
    </ligand>
</feature>
<dbReference type="Gene3D" id="3.40.50.1580">
    <property type="entry name" value="Nucleoside phosphorylase domain"/>
    <property type="match status" value="1"/>
</dbReference>
<dbReference type="EC" id="2.4.2.1" evidence="7"/>
<evidence type="ECO:0000259" key="9">
    <source>
        <dbReference type="Pfam" id="PF01048"/>
    </source>
</evidence>
<feature type="binding site" evidence="8">
    <location>
        <begin position="97"/>
        <end position="99"/>
    </location>
    <ligand>
        <name>phosphate</name>
        <dbReference type="ChEBI" id="CHEBI:43474"/>
    </ligand>
</feature>
<feature type="binding site" evidence="8">
    <location>
        <position position="217"/>
    </location>
    <ligand>
        <name>phosphate</name>
        <dbReference type="ChEBI" id="CHEBI:43474"/>
    </ligand>
</feature>
<dbReference type="NCBIfam" id="TIGR01697">
    <property type="entry name" value="PNPH-PUNA-XAPA"/>
    <property type="match status" value="1"/>
</dbReference>
<feature type="domain" description="Nucleoside phosphorylase" evidence="9">
    <location>
        <begin position="38"/>
        <end position="274"/>
    </location>
</feature>
<organism evidence="10 11">
    <name type="scientific">Herbiconiux ginsengi</name>
    <dbReference type="NCBI Taxonomy" id="381665"/>
    <lineage>
        <taxon>Bacteria</taxon>
        <taxon>Bacillati</taxon>
        <taxon>Actinomycetota</taxon>
        <taxon>Actinomycetes</taxon>
        <taxon>Micrococcales</taxon>
        <taxon>Microbacteriaceae</taxon>
        <taxon>Herbiconiux</taxon>
    </lineage>
</organism>
<accession>A0A1H3SS82</accession>
<dbReference type="STRING" id="381665.SAMN05216554_3645"/>
<keyword evidence="11" id="KW-1185">Reference proteome</keyword>
<keyword evidence="5 7" id="KW-0808">Transferase</keyword>
<dbReference type="Proteomes" id="UP000198891">
    <property type="component" value="Unassembled WGS sequence"/>
</dbReference>
<name>A0A1H3SS82_9MICO</name>
<dbReference type="RefSeq" id="WP_092556451.1">
    <property type="nucleotide sequence ID" value="NZ_FNPZ01000004.1"/>
</dbReference>
<dbReference type="SUPFAM" id="SSF53167">
    <property type="entry name" value="Purine and uridine phosphorylases"/>
    <property type="match status" value="1"/>
</dbReference>
<dbReference type="UniPathway" id="UPA00606"/>
<dbReference type="PANTHER" id="PTHR11904">
    <property type="entry name" value="METHYLTHIOADENOSINE/PURINE NUCLEOSIDE PHOSPHORYLASE"/>
    <property type="match status" value="1"/>
</dbReference>
<evidence type="ECO:0000256" key="1">
    <source>
        <dbReference type="ARBA" id="ARBA00002678"/>
    </source>
</evidence>
<evidence type="ECO:0000256" key="8">
    <source>
        <dbReference type="PIRSR" id="PIRSR000477-2"/>
    </source>
</evidence>
<comment type="pathway">
    <text evidence="2 7">Purine metabolism; purine nucleoside salvage.</text>
</comment>
<evidence type="ECO:0000313" key="10">
    <source>
        <dbReference type="EMBL" id="SDZ40822.1"/>
    </source>
</evidence>